<dbReference type="AlphaFoldDB" id="S2L8U5"/>
<dbReference type="PATRIC" id="fig|1121939.11.peg.3348"/>
<organism evidence="2 3">
    <name type="scientific">Litchfieldella anticariensis (strain DSM 16096 / CECT 5854 / CIP 108499 / LMG 22089 / FP35)</name>
    <name type="common">Halomonas anticariensis</name>
    <dbReference type="NCBI Taxonomy" id="1121939"/>
    <lineage>
        <taxon>Bacteria</taxon>
        <taxon>Pseudomonadati</taxon>
        <taxon>Pseudomonadota</taxon>
        <taxon>Gammaproteobacteria</taxon>
        <taxon>Oceanospirillales</taxon>
        <taxon>Halomonadaceae</taxon>
        <taxon>Litchfieldella</taxon>
    </lineage>
</organism>
<dbReference type="InterPro" id="IPR009081">
    <property type="entry name" value="PP-bd_ACP"/>
</dbReference>
<gene>
    <name evidence="2" type="ORF">L861_11415</name>
</gene>
<dbReference type="Gene3D" id="1.10.1200.10">
    <property type="entry name" value="ACP-like"/>
    <property type="match status" value="1"/>
</dbReference>
<dbReference type="InterPro" id="IPR036736">
    <property type="entry name" value="ACP-like_sf"/>
</dbReference>
<dbReference type="EMBL" id="ASTJ01000036">
    <property type="protein sequence ID" value="EPC01176.1"/>
    <property type="molecule type" value="Genomic_DNA"/>
</dbReference>
<dbReference type="STRING" id="1121939.L861_11415"/>
<dbReference type="OrthoDB" id="9803943at2"/>
<dbReference type="RefSeq" id="WP_016417866.1">
    <property type="nucleotide sequence ID" value="NZ_KE332392.1"/>
</dbReference>
<dbReference type="eggNOG" id="COG0236">
    <property type="taxonomic scope" value="Bacteria"/>
</dbReference>
<feature type="domain" description="Carrier" evidence="1">
    <location>
        <begin position="5"/>
        <end position="89"/>
    </location>
</feature>
<proteinExistence type="predicted"/>
<evidence type="ECO:0000259" key="1">
    <source>
        <dbReference type="PROSITE" id="PS50075"/>
    </source>
</evidence>
<sequence>MNETHDLTLELKRLIIDTLELEDITPGDIEPDAPLFGDGLGLDSIDALELGLALQKRYGIKLDAEAEETHRHFASLNTLQSLVETRRVD</sequence>
<protein>
    <recommendedName>
        <fullName evidence="1">Carrier domain-containing protein</fullName>
    </recommendedName>
</protein>
<keyword evidence="3" id="KW-1185">Reference proteome</keyword>
<dbReference type="Proteomes" id="UP000014463">
    <property type="component" value="Unassembled WGS sequence"/>
</dbReference>
<accession>S2L8U5</accession>
<evidence type="ECO:0000313" key="3">
    <source>
        <dbReference type="Proteomes" id="UP000014463"/>
    </source>
</evidence>
<name>S2L8U5_LITA3</name>
<dbReference type="Pfam" id="PF00550">
    <property type="entry name" value="PP-binding"/>
    <property type="match status" value="1"/>
</dbReference>
<dbReference type="NCBIfam" id="NF006617">
    <property type="entry name" value="PRK09184.1"/>
    <property type="match status" value="1"/>
</dbReference>
<comment type="caution">
    <text evidence="2">The sequence shown here is derived from an EMBL/GenBank/DDBJ whole genome shotgun (WGS) entry which is preliminary data.</text>
</comment>
<dbReference type="SUPFAM" id="SSF47336">
    <property type="entry name" value="ACP-like"/>
    <property type="match status" value="1"/>
</dbReference>
<evidence type="ECO:0000313" key="2">
    <source>
        <dbReference type="EMBL" id="EPC01176.1"/>
    </source>
</evidence>
<dbReference type="PROSITE" id="PS50075">
    <property type="entry name" value="CARRIER"/>
    <property type="match status" value="1"/>
</dbReference>
<reference evidence="2 3" key="1">
    <citation type="journal article" date="2013" name="Genome Announc.">
        <title>Draft genome sequence of the moderately halophilic gammaproteobacterium Halomonas anticariensis FP35.</title>
        <authorList>
            <person name="Tahrioui A."/>
            <person name="Quesada E."/>
            <person name="Llamas I."/>
        </authorList>
    </citation>
    <scope>NUCLEOTIDE SEQUENCE [LARGE SCALE GENOMIC DNA]</scope>
    <source>
        <strain evidence="3">DSM 16096 / CECT 5854 / LMG 22089 / FP35</strain>
    </source>
</reference>